<dbReference type="InterPro" id="IPR029787">
    <property type="entry name" value="Nucleotide_cyclase"/>
</dbReference>
<feature type="domain" description="PAS" evidence="2">
    <location>
        <begin position="541"/>
        <end position="579"/>
    </location>
</feature>
<evidence type="ECO:0000313" key="6">
    <source>
        <dbReference type="EMBL" id="ASJ25266.1"/>
    </source>
</evidence>
<dbReference type="Pfam" id="PF00563">
    <property type="entry name" value="EAL"/>
    <property type="match status" value="1"/>
</dbReference>
<evidence type="ECO:0000259" key="3">
    <source>
        <dbReference type="PROSITE" id="PS50113"/>
    </source>
</evidence>
<dbReference type="InterPro" id="IPR035919">
    <property type="entry name" value="EAL_sf"/>
</dbReference>
<dbReference type="Gene3D" id="3.30.450.20">
    <property type="entry name" value="PAS domain"/>
    <property type="match status" value="4"/>
</dbReference>
<dbReference type="PANTHER" id="PTHR44757">
    <property type="entry name" value="DIGUANYLATE CYCLASE DGCP"/>
    <property type="match status" value="1"/>
</dbReference>
<dbReference type="Pfam" id="PF08448">
    <property type="entry name" value="PAS_4"/>
    <property type="match status" value="1"/>
</dbReference>
<dbReference type="Pfam" id="PF13426">
    <property type="entry name" value="PAS_9"/>
    <property type="match status" value="1"/>
</dbReference>
<dbReference type="CDD" id="cd00130">
    <property type="entry name" value="PAS"/>
    <property type="match status" value="2"/>
</dbReference>
<dbReference type="PANTHER" id="PTHR44757:SF2">
    <property type="entry name" value="BIOFILM ARCHITECTURE MAINTENANCE PROTEIN MBAA"/>
    <property type="match status" value="1"/>
</dbReference>
<dbReference type="SMART" id="SM00091">
    <property type="entry name" value="PAS"/>
    <property type="match status" value="3"/>
</dbReference>
<dbReference type="Pfam" id="PF00990">
    <property type="entry name" value="GGDEF"/>
    <property type="match status" value="1"/>
</dbReference>
<dbReference type="FunFam" id="3.20.20.450:FF:000001">
    <property type="entry name" value="Cyclic di-GMP phosphodiesterase yahA"/>
    <property type="match status" value="1"/>
</dbReference>
<dbReference type="InterPro" id="IPR000160">
    <property type="entry name" value="GGDEF_dom"/>
</dbReference>
<evidence type="ECO:0000313" key="7">
    <source>
        <dbReference type="Proteomes" id="UP000197424"/>
    </source>
</evidence>
<dbReference type="InterPro" id="IPR000700">
    <property type="entry name" value="PAS-assoc_C"/>
</dbReference>
<dbReference type="InterPro" id="IPR001633">
    <property type="entry name" value="EAL_dom"/>
</dbReference>
<dbReference type="InterPro" id="IPR013655">
    <property type="entry name" value="PAS_fold_3"/>
</dbReference>
<organism evidence="6 7">
    <name type="scientific">Laribacter hongkongensis</name>
    <dbReference type="NCBI Taxonomy" id="168471"/>
    <lineage>
        <taxon>Bacteria</taxon>
        <taxon>Pseudomonadati</taxon>
        <taxon>Pseudomonadota</taxon>
        <taxon>Betaproteobacteria</taxon>
        <taxon>Neisseriales</taxon>
        <taxon>Aquaspirillaceae</taxon>
        <taxon>Laribacter</taxon>
    </lineage>
</organism>
<dbReference type="AlphaFoldDB" id="A0A248LLN3"/>
<accession>A0A248LLN3</accession>
<dbReference type="InterPro" id="IPR013656">
    <property type="entry name" value="PAS_4"/>
</dbReference>
<dbReference type="NCBIfam" id="TIGR00254">
    <property type="entry name" value="GGDEF"/>
    <property type="match status" value="1"/>
</dbReference>
<proteinExistence type="predicted"/>
<dbReference type="EMBL" id="CP022115">
    <property type="protein sequence ID" value="ASJ25266.1"/>
    <property type="molecule type" value="Genomic_DNA"/>
</dbReference>
<dbReference type="PROSITE" id="PS50887">
    <property type="entry name" value="GGDEF"/>
    <property type="match status" value="1"/>
</dbReference>
<dbReference type="Proteomes" id="UP000197424">
    <property type="component" value="Chromosome"/>
</dbReference>
<dbReference type="CDD" id="cd01949">
    <property type="entry name" value="GGDEF"/>
    <property type="match status" value="1"/>
</dbReference>
<comment type="catalytic activity">
    <reaction evidence="1">
        <text>3',3'-c-di-GMP + H2O = 5'-phosphoguanylyl(3'-&gt;5')guanosine + H(+)</text>
        <dbReference type="Rhea" id="RHEA:24902"/>
        <dbReference type="ChEBI" id="CHEBI:15377"/>
        <dbReference type="ChEBI" id="CHEBI:15378"/>
        <dbReference type="ChEBI" id="CHEBI:58754"/>
        <dbReference type="ChEBI" id="CHEBI:58805"/>
        <dbReference type="EC" id="3.1.4.52"/>
    </reaction>
    <physiologicalReaction direction="left-to-right" evidence="1">
        <dbReference type="Rhea" id="RHEA:24903"/>
    </physiologicalReaction>
</comment>
<dbReference type="SMART" id="SM00267">
    <property type="entry name" value="GGDEF"/>
    <property type="match status" value="1"/>
</dbReference>
<evidence type="ECO:0000259" key="2">
    <source>
        <dbReference type="PROSITE" id="PS50112"/>
    </source>
</evidence>
<dbReference type="SUPFAM" id="SSF141868">
    <property type="entry name" value="EAL domain-like"/>
    <property type="match status" value="1"/>
</dbReference>
<dbReference type="GO" id="GO:0071732">
    <property type="term" value="P:cellular response to nitric oxide"/>
    <property type="evidence" value="ECO:0007669"/>
    <property type="project" value="UniProtKB-ARBA"/>
</dbReference>
<feature type="domain" description="PAC" evidence="3">
    <location>
        <begin position="608"/>
        <end position="660"/>
    </location>
</feature>
<dbReference type="PROSITE" id="PS50113">
    <property type="entry name" value="PAC"/>
    <property type="match status" value="2"/>
</dbReference>
<dbReference type="NCBIfam" id="TIGR00229">
    <property type="entry name" value="sensory_box"/>
    <property type="match status" value="2"/>
</dbReference>
<dbReference type="PROSITE" id="PS50883">
    <property type="entry name" value="EAL"/>
    <property type="match status" value="1"/>
</dbReference>
<dbReference type="InterPro" id="IPR001610">
    <property type="entry name" value="PAC"/>
</dbReference>
<protein>
    <submittedName>
        <fullName evidence="6">Diguanylate cyclase</fullName>
    </submittedName>
</protein>
<dbReference type="SMART" id="SM00086">
    <property type="entry name" value="PAC"/>
    <property type="match status" value="5"/>
</dbReference>
<evidence type="ECO:0000259" key="4">
    <source>
        <dbReference type="PROSITE" id="PS50883"/>
    </source>
</evidence>
<gene>
    <name evidence="6" type="ORF">LHGZ1_2435</name>
</gene>
<dbReference type="Gene3D" id="3.20.20.450">
    <property type="entry name" value="EAL domain"/>
    <property type="match status" value="1"/>
</dbReference>
<dbReference type="InterPro" id="IPR035965">
    <property type="entry name" value="PAS-like_dom_sf"/>
</dbReference>
<sequence length="1092" mass="121666">MNDTAGNDIVMSGPDLAPPDAELTAPAHWPGEYYRTALAHLNEGVLFVSPSGCMVPGNPEAVRIIAVPSAELSHVTREGEWETLTENGEPLAMEDRPGARACFAGETVERQVVGMRRPGAAEVQWLRMNAAPVYQPEKQEPVGAVVTFVDITRERQRQESLQRMEARWQALFETSGDVVYDFDVATGRLELAPAWMQMLGLGRMPDDHYQDWLKRVDPQVRGDVEAALCAHLQGETADYSVEYPLLHESGDWLHVFERGCVYQRDADGKPLRMHGVIIDLSRQLRAEEAQRRLEGIVAASSDAMAFIDTEGLVGFASPALCHLLSIGVQEVRGRQLEELLAAYANRRELMQGIEGALAGRNLRMQTWLTLPGGGVRCLESSFDPYRNTEGQVVGAVCVLRDMTDNARKTLLFEQAERAAQIGGWMLDIDADVLDLSQQARELLNIAADRQQVPLAEVMAQFDEATFKKAGRLLEAFRHSHSVATHEIHFDAVLVTPHGVRRRLALSARTLQVVGQGHYVTGSVQDVTSLRRAERELMLSAQVFEHGSEAVFITDASHRILRVNPAFEAITGYAAGEVLGLTPDFRCVSSPGGTSISQRWELAEQTGRWQGEIVCRRRSGEHYYEWSALSVVRHANGSVLYFIGQFSDISAVKAAEARALRLACFDPLTGLPNRSLLFDRLQEVLNREPHNGAVLFCDLDRFKNINDSLGHTLGDAVLKEVARRLVARVRPGDTVCRYGGDEFVLVLPGLSDCVVLEQLAEQLLADVSSPILLDGLDLRVTPSLGVAVFPRDGNDCDALLRHADAALYHAKSRGRNTYRFFTREIDDRVSEYLHIEHGLRSALERGEFELHYQPQVDMAFGRVVGVEALLRWKHPEQGMISPVRFIPIAEETGLIVPIGMWVIREACRQAMLWRRAGLRPMTMAVNLSGRQFSRSVIEGIDEALADSGLDPRWLQVEVTESVIMEDTQEAYTVLEALRARGLTVAVDDFGTGYSSLAYLKRFPIDKLKIDRSFIRDIDLDEDNPVIVDAIIGMAHNLRIKVLAEGVETRAQWDYLRQQGCDEVQGYLVSRPQPAAALGQWMLERGMQHGRERL</sequence>
<dbReference type="InterPro" id="IPR052155">
    <property type="entry name" value="Biofilm_reg_signaling"/>
</dbReference>
<feature type="domain" description="EAL" evidence="4">
    <location>
        <begin position="831"/>
        <end position="1084"/>
    </location>
</feature>
<name>A0A248LLN3_9NEIS</name>
<feature type="domain" description="PAC" evidence="3">
    <location>
        <begin position="106"/>
        <end position="163"/>
    </location>
</feature>
<dbReference type="GO" id="GO:0071111">
    <property type="term" value="F:cyclic-guanylate-specific phosphodiesterase activity"/>
    <property type="evidence" value="ECO:0007669"/>
    <property type="project" value="UniProtKB-EC"/>
</dbReference>
<dbReference type="SUPFAM" id="SSF55785">
    <property type="entry name" value="PYP-like sensor domain (PAS domain)"/>
    <property type="match status" value="5"/>
</dbReference>
<dbReference type="SUPFAM" id="SSF55073">
    <property type="entry name" value="Nucleotide cyclase"/>
    <property type="match status" value="1"/>
</dbReference>
<feature type="domain" description="PAS" evidence="2">
    <location>
        <begin position="289"/>
        <end position="360"/>
    </location>
</feature>
<dbReference type="Pfam" id="PF08447">
    <property type="entry name" value="PAS_3"/>
    <property type="match status" value="1"/>
</dbReference>
<dbReference type="PROSITE" id="PS50112">
    <property type="entry name" value="PAS"/>
    <property type="match status" value="2"/>
</dbReference>
<dbReference type="SMART" id="SM00052">
    <property type="entry name" value="EAL"/>
    <property type="match status" value="1"/>
</dbReference>
<evidence type="ECO:0000259" key="5">
    <source>
        <dbReference type="PROSITE" id="PS50887"/>
    </source>
</evidence>
<dbReference type="RefSeq" id="WP_161493540.1">
    <property type="nucleotide sequence ID" value="NZ_CP022115.1"/>
</dbReference>
<reference evidence="7" key="1">
    <citation type="submission" date="2017-06" db="EMBL/GenBank/DDBJ databases">
        <title>Whole genome sequence of Laribacter hongkongensis LHGZ1.</title>
        <authorList>
            <person name="Chen D."/>
            <person name="Wu H."/>
            <person name="Chen J."/>
        </authorList>
    </citation>
    <scope>NUCLEOTIDE SEQUENCE [LARGE SCALE GENOMIC DNA]</scope>
    <source>
        <strain evidence="7">LHGZ1</strain>
    </source>
</reference>
<dbReference type="CDD" id="cd01948">
    <property type="entry name" value="EAL"/>
    <property type="match status" value="1"/>
</dbReference>
<dbReference type="Gene3D" id="3.30.70.270">
    <property type="match status" value="1"/>
</dbReference>
<dbReference type="InterPro" id="IPR043128">
    <property type="entry name" value="Rev_trsase/Diguanyl_cyclase"/>
</dbReference>
<evidence type="ECO:0000256" key="1">
    <source>
        <dbReference type="ARBA" id="ARBA00051114"/>
    </source>
</evidence>
<feature type="domain" description="GGDEF" evidence="5">
    <location>
        <begin position="689"/>
        <end position="822"/>
    </location>
</feature>
<dbReference type="InterPro" id="IPR000014">
    <property type="entry name" value="PAS"/>
</dbReference>
<dbReference type="FunFam" id="3.30.70.270:FF:000001">
    <property type="entry name" value="Diguanylate cyclase domain protein"/>
    <property type="match status" value="1"/>
</dbReference>